<dbReference type="InterPro" id="IPR002293">
    <property type="entry name" value="AA/rel_permease1"/>
</dbReference>
<feature type="transmembrane region" description="Helical" evidence="6">
    <location>
        <begin position="384"/>
        <end position="403"/>
    </location>
</feature>
<feature type="transmembrane region" description="Helical" evidence="6">
    <location>
        <begin position="150"/>
        <end position="167"/>
    </location>
</feature>
<dbReference type="PANTHER" id="PTHR42770:SF12">
    <property type="entry name" value="AMINO ACID TRANSPORTER"/>
    <property type="match status" value="1"/>
</dbReference>
<accession>A0ABS5PJH7</accession>
<dbReference type="InterPro" id="IPR050367">
    <property type="entry name" value="APC_superfamily"/>
</dbReference>
<evidence type="ECO:0000256" key="5">
    <source>
        <dbReference type="ARBA" id="ARBA00023136"/>
    </source>
</evidence>
<evidence type="ECO:0000313" key="7">
    <source>
        <dbReference type="EMBL" id="MBS7525116.1"/>
    </source>
</evidence>
<keyword evidence="5 6" id="KW-0472">Membrane</keyword>
<comment type="subcellular location">
    <subcellularLocation>
        <location evidence="1">Cell membrane</location>
        <topology evidence="1">Multi-pass membrane protein</topology>
    </subcellularLocation>
</comment>
<feature type="transmembrane region" description="Helical" evidence="6">
    <location>
        <begin position="320"/>
        <end position="340"/>
    </location>
</feature>
<name>A0ABS5PJH7_9FIRM</name>
<organism evidence="7 8">
    <name type="scientific">Fusibacter paucivorans</name>
    <dbReference type="NCBI Taxonomy" id="76009"/>
    <lineage>
        <taxon>Bacteria</taxon>
        <taxon>Bacillati</taxon>
        <taxon>Bacillota</taxon>
        <taxon>Clostridia</taxon>
        <taxon>Eubacteriales</taxon>
        <taxon>Eubacteriales Family XII. Incertae Sedis</taxon>
        <taxon>Fusibacter</taxon>
    </lineage>
</organism>
<dbReference type="PIRSF" id="PIRSF006060">
    <property type="entry name" value="AA_transporter"/>
    <property type="match status" value="1"/>
</dbReference>
<keyword evidence="8" id="KW-1185">Reference proteome</keyword>
<feature type="transmembrane region" description="Helical" evidence="6">
    <location>
        <begin position="346"/>
        <end position="363"/>
    </location>
</feature>
<evidence type="ECO:0000256" key="2">
    <source>
        <dbReference type="ARBA" id="ARBA00022475"/>
    </source>
</evidence>
<feature type="transmembrane region" description="Helical" evidence="6">
    <location>
        <begin position="221"/>
        <end position="240"/>
    </location>
</feature>
<evidence type="ECO:0000313" key="8">
    <source>
        <dbReference type="Proteomes" id="UP000746471"/>
    </source>
</evidence>
<evidence type="ECO:0000256" key="3">
    <source>
        <dbReference type="ARBA" id="ARBA00022692"/>
    </source>
</evidence>
<feature type="transmembrane region" description="Helical" evidence="6">
    <location>
        <begin position="118"/>
        <end position="138"/>
    </location>
</feature>
<keyword evidence="3 6" id="KW-0812">Transmembrane</keyword>
<dbReference type="RefSeq" id="WP_213234905.1">
    <property type="nucleotide sequence ID" value="NZ_JAHBCL010000001.1"/>
</dbReference>
<keyword evidence="2" id="KW-1003">Cell membrane</keyword>
<dbReference type="EMBL" id="JAHBCL010000001">
    <property type="protein sequence ID" value="MBS7525116.1"/>
    <property type="molecule type" value="Genomic_DNA"/>
</dbReference>
<dbReference type="Pfam" id="PF13520">
    <property type="entry name" value="AA_permease_2"/>
    <property type="match status" value="1"/>
</dbReference>
<evidence type="ECO:0000256" key="1">
    <source>
        <dbReference type="ARBA" id="ARBA00004651"/>
    </source>
</evidence>
<evidence type="ECO:0000256" key="6">
    <source>
        <dbReference type="SAM" id="Phobius"/>
    </source>
</evidence>
<sequence>MNSTGKLGLGSAVAVCVGLIVATSCLLSLGMGVGLSGKAFILPLFVVVILNAFIAISFAELHQLMPNVDGGVGQYSLVGLGPVASMISNIAAYVITMIFASSVEAAMCGMVLNEFFPQIPAVVIGTSVLIILSIVNFFGVDLFSKVQNIVVFLLLGSLTGMGIISFFKLGTGTVITAAEQTAPVITGVGGVMSLSAVAFWLFIGVEFIIPVAKDLKNPKRDVLLSMVIALILLFVIQGILGVGMTNYVTLDALASSPMPHMLFAEAVLGNFGKMWMGFITILAGISTLNTVLSSSARIVMGMAEEKMFPKFMAKTNKLGAPIFGLIFIAGADFIMLVSGYTDSTSLTNVILAASCFWLLSYIMTHMNVLVLRKRYPDMERNQKLVFMGLPQIIGILGNVYMIWNISSDMTSRLEIYKVFGILFALLIVYAYVWVVGVMKVKPFKPVPIEQIINDSLEFDNDEAAVPVEAV</sequence>
<feature type="transmembrane region" description="Helical" evidence="6">
    <location>
        <begin position="39"/>
        <end position="59"/>
    </location>
</feature>
<evidence type="ECO:0000256" key="4">
    <source>
        <dbReference type="ARBA" id="ARBA00022989"/>
    </source>
</evidence>
<dbReference type="Gene3D" id="1.20.1740.10">
    <property type="entry name" value="Amino acid/polyamine transporter I"/>
    <property type="match status" value="1"/>
</dbReference>
<dbReference type="Proteomes" id="UP000746471">
    <property type="component" value="Unassembled WGS sequence"/>
</dbReference>
<dbReference type="PANTHER" id="PTHR42770">
    <property type="entry name" value="AMINO ACID TRANSPORTER-RELATED"/>
    <property type="match status" value="1"/>
</dbReference>
<comment type="caution">
    <text evidence="7">The sequence shown here is derived from an EMBL/GenBank/DDBJ whole genome shotgun (WGS) entry which is preliminary data.</text>
</comment>
<feature type="transmembrane region" description="Helical" evidence="6">
    <location>
        <begin position="187"/>
        <end position="209"/>
    </location>
</feature>
<protein>
    <submittedName>
        <fullName evidence="7">APC family permease</fullName>
    </submittedName>
</protein>
<proteinExistence type="predicted"/>
<dbReference type="PROSITE" id="PS51257">
    <property type="entry name" value="PROKAR_LIPOPROTEIN"/>
    <property type="match status" value="1"/>
</dbReference>
<keyword evidence="4 6" id="KW-1133">Transmembrane helix</keyword>
<gene>
    <name evidence="7" type="ORF">KHM83_00350</name>
</gene>
<feature type="transmembrane region" description="Helical" evidence="6">
    <location>
        <begin position="415"/>
        <end position="434"/>
    </location>
</feature>
<feature type="transmembrane region" description="Helical" evidence="6">
    <location>
        <begin position="12"/>
        <end position="33"/>
    </location>
</feature>
<reference evidence="7 8" key="1">
    <citation type="submission" date="2021-05" db="EMBL/GenBank/DDBJ databases">
        <title>Fusibacter ferrireducens sp. nov., an anaerobic, sulfur- and Fe-reducing bacterium isolated from the mangrove sediment.</title>
        <authorList>
            <person name="Qiu D."/>
        </authorList>
    </citation>
    <scope>NUCLEOTIDE SEQUENCE [LARGE SCALE GENOMIC DNA]</scope>
    <source>
        <strain evidence="7 8">DSM 12116</strain>
    </source>
</reference>
<feature type="transmembrane region" description="Helical" evidence="6">
    <location>
        <begin position="275"/>
        <end position="299"/>
    </location>
</feature>